<dbReference type="EMBL" id="BKCJ011831929">
    <property type="protein sequence ID" value="GFD56654.1"/>
    <property type="molecule type" value="Genomic_DNA"/>
</dbReference>
<protein>
    <submittedName>
        <fullName evidence="2">Uncharacterized protein</fullName>
    </submittedName>
</protein>
<gene>
    <name evidence="2" type="ORF">Tci_928623</name>
</gene>
<accession>A0A699XJI8</accession>
<sequence length="40" mass="4296">VQGEPPAVDNRPLDVDNRPPAAVTPSDTELPVGITHPFLY</sequence>
<evidence type="ECO:0000313" key="2">
    <source>
        <dbReference type="EMBL" id="GFD56654.1"/>
    </source>
</evidence>
<comment type="caution">
    <text evidence="2">The sequence shown here is derived from an EMBL/GenBank/DDBJ whole genome shotgun (WGS) entry which is preliminary data.</text>
</comment>
<feature type="region of interest" description="Disordered" evidence="1">
    <location>
        <begin position="1"/>
        <end position="40"/>
    </location>
</feature>
<reference evidence="2" key="1">
    <citation type="journal article" date="2019" name="Sci. Rep.">
        <title>Draft genome of Tanacetum cinerariifolium, the natural source of mosquito coil.</title>
        <authorList>
            <person name="Yamashiro T."/>
            <person name="Shiraishi A."/>
            <person name="Satake H."/>
            <person name="Nakayama K."/>
        </authorList>
    </citation>
    <scope>NUCLEOTIDE SEQUENCE</scope>
</reference>
<evidence type="ECO:0000256" key="1">
    <source>
        <dbReference type="SAM" id="MobiDB-lite"/>
    </source>
</evidence>
<name>A0A699XJI8_TANCI</name>
<dbReference type="AlphaFoldDB" id="A0A699XJI8"/>
<feature type="non-terminal residue" evidence="2">
    <location>
        <position position="1"/>
    </location>
</feature>
<proteinExistence type="predicted"/>
<organism evidence="2">
    <name type="scientific">Tanacetum cinerariifolium</name>
    <name type="common">Dalmatian daisy</name>
    <name type="synonym">Chrysanthemum cinerariifolium</name>
    <dbReference type="NCBI Taxonomy" id="118510"/>
    <lineage>
        <taxon>Eukaryota</taxon>
        <taxon>Viridiplantae</taxon>
        <taxon>Streptophyta</taxon>
        <taxon>Embryophyta</taxon>
        <taxon>Tracheophyta</taxon>
        <taxon>Spermatophyta</taxon>
        <taxon>Magnoliopsida</taxon>
        <taxon>eudicotyledons</taxon>
        <taxon>Gunneridae</taxon>
        <taxon>Pentapetalae</taxon>
        <taxon>asterids</taxon>
        <taxon>campanulids</taxon>
        <taxon>Asterales</taxon>
        <taxon>Asteraceae</taxon>
        <taxon>Asteroideae</taxon>
        <taxon>Anthemideae</taxon>
        <taxon>Anthemidinae</taxon>
        <taxon>Tanacetum</taxon>
    </lineage>
</organism>